<name>A0A915HK89_ROMCU</name>
<dbReference type="WBParaSite" id="nRc.2.0.1.t02079-RA">
    <property type="protein sequence ID" value="nRc.2.0.1.t02079-RA"/>
    <property type="gene ID" value="nRc.2.0.1.g02079"/>
</dbReference>
<organism evidence="1 2">
    <name type="scientific">Romanomermis culicivorax</name>
    <name type="common">Nematode worm</name>
    <dbReference type="NCBI Taxonomy" id="13658"/>
    <lineage>
        <taxon>Eukaryota</taxon>
        <taxon>Metazoa</taxon>
        <taxon>Ecdysozoa</taxon>
        <taxon>Nematoda</taxon>
        <taxon>Enoplea</taxon>
        <taxon>Dorylaimia</taxon>
        <taxon>Mermithida</taxon>
        <taxon>Mermithoidea</taxon>
        <taxon>Mermithidae</taxon>
        <taxon>Romanomermis</taxon>
    </lineage>
</organism>
<protein>
    <submittedName>
        <fullName evidence="2">DNA-directed DNA polymerase</fullName>
    </submittedName>
</protein>
<reference evidence="2" key="1">
    <citation type="submission" date="2022-11" db="UniProtKB">
        <authorList>
            <consortium name="WormBaseParasite"/>
        </authorList>
    </citation>
    <scope>IDENTIFICATION</scope>
</reference>
<keyword evidence="1" id="KW-1185">Reference proteome</keyword>
<sequence length="91" mass="10639">MSRTTVYEFYGCYWYSCPKCMRNKHQLTADNDTKESQGYPARAQTDEEKCEYEMEVYNQEIISLDTSKVLKNPGNRGLAKLMLNSFWGKFG</sequence>
<proteinExistence type="predicted"/>
<accession>A0A915HK89</accession>
<evidence type="ECO:0000313" key="2">
    <source>
        <dbReference type="WBParaSite" id="nRc.2.0.1.t02079-RA"/>
    </source>
</evidence>
<dbReference type="AlphaFoldDB" id="A0A915HK89"/>
<dbReference type="Proteomes" id="UP000887565">
    <property type="component" value="Unplaced"/>
</dbReference>
<evidence type="ECO:0000313" key="1">
    <source>
        <dbReference type="Proteomes" id="UP000887565"/>
    </source>
</evidence>
<dbReference type="Gene3D" id="1.10.287.690">
    <property type="entry name" value="Helix hairpin bin"/>
    <property type="match status" value="1"/>
</dbReference>